<accession>A0A7X1G377</accession>
<dbReference type="Proteomes" id="UP000546173">
    <property type="component" value="Unassembled WGS sequence"/>
</dbReference>
<name>A0A7X1G377_9PSED</name>
<dbReference type="RefSeq" id="WP_185793076.1">
    <property type="nucleotide sequence ID" value="NZ_JACMYH010000001.1"/>
</dbReference>
<protein>
    <submittedName>
        <fullName evidence="1">Uncharacterized protein</fullName>
    </submittedName>
</protein>
<keyword evidence="2" id="KW-1185">Reference proteome</keyword>
<evidence type="ECO:0000313" key="2">
    <source>
        <dbReference type="Proteomes" id="UP000546173"/>
    </source>
</evidence>
<dbReference type="AlphaFoldDB" id="A0A7X1G377"/>
<gene>
    <name evidence="1" type="ORF">H7993_00620</name>
</gene>
<evidence type="ECO:0000313" key="1">
    <source>
        <dbReference type="EMBL" id="MBC2676884.1"/>
    </source>
</evidence>
<reference evidence="1 2" key="1">
    <citation type="submission" date="2020-08" db="EMBL/GenBank/DDBJ databases">
        <title>Pseudomonas sp. nov.</title>
        <authorList>
            <person name="Gieschler S."/>
            <person name="Fiedler G."/>
            <person name="Brinks E."/>
            <person name="Boehnlein C."/>
            <person name="Franz C.M.A.P."/>
            <person name="Kabisch J."/>
        </authorList>
    </citation>
    <scope>NUCLEOTIDE SEQUENCE [LARGE SCALE GENOMIC DNA]</scope>
    <source>
        <strain evidence="1 2">MBT-2</strain>
    </source>
</reference>
<comment type="caution">
    <text evidence="1">The sequence shown here is derived from an EMBL/GenBank/DDBJ whole genome shotgun (WGS) entry which is preliminary data.</text>
</comment>
<dbReference type="EMBL" id="JACMYH010000001">
    <property type="protein sequence ID" value="MBC2676884.1"/>
    <property type="molecule type" value="Genomic_DNA"/>
</dbReference>
<sequence length="106" mass="11699">MAKSAAQASKEYRERQKMKSEALGVKQISIDVATGVEARLAQLMVDHGFEQFEELFQTLALNLSTASADLVESMLKRPDASSFQIKPKHARQLREFAESGGIDASQ</sequence>
<organism evidence="1 2">
    <name type="scientific">Pseudomonas baltica</name>
    <dbReference type="NCBI Taxonomy" id="2762576"/>
    <lineage>
        <taxon>Bacteria</taxon>
        <taxon>Pseudomonadati</taxon>
        <taxon>Pseudomonadota</taxon>
        <taxon>Gammaproteobacteria</taxon>
        <taxon>Pseudomonadales</taxon>
        <taxon>Pseudomonadaceae</taxon>
        <taxon>Pseudomonas</taxon>
    </lineage>
</organism>
<proteinExistence type="predicted"/>